<dbReference type="Gene3D" id="3.40.50.12580">
    <property type="match status" value="1"/>
</dbReference>
<dbReference type="PANTHER" id="PTHR37316:SF2">
    <property type="entry name" value="TEICHOIC ACID RIBITOL-PHOSPHATE POLYMERASE TARK"/>
    <property type="match status" value="1"/>
</dbReference>
<dbReference type="GO" id="GO:0005886">
    <property type="term" value="C:plasma membrane"/>
    <property type="evidence" value="ECO:0007669"/>
    <property type="project" value="UniProtKB-SubCell"/>
</dbReference>
<evidence type="ECO:0000256" key="1">
    <source>
        <dbReference type="ARBA" id="ARBA00004202"/>
    </source>
</evidence>
<dbReference type="GO" id="GO:0047355">
    <property type="term" value="F:CDP-glycerol glycerophosphotransferase activity"/>
    <property type="evidence" value="ECO:0007669"/>
    <property type="project" value="InterPro"/>
</dbReference>
<dbReference type="InterPro" id="IPR029044">
    <property type="entry name" value="Nucleotide-diphossugar_trans"/>
</dbReference>
<keyword evidence="4" id="KW-0808">Transferase</keyword>
<organism evidence="8 9">
    <name type="scientific">Comamonas kerstersii</name>
    <dbReference type="NCBI Taxonomy" id="225992"/>
    <lineage>
        <taxon>Bacteria</taxon>
        <taxon>Pseudomonadati</taxon>
        <taxon>Pseudomonadota</taxon>
        <taxon>Betaproteobacteria</taxon>
        <taxon>Burkholderiales</taxon>
        <taxon>Comamonadaceae</taxon>
        <taxon>Comamonas</taxon>
    </lineage>
</organism>
<evidence type="ECO:0000256" key="2">
    <source>
        <dbReference type="ARBA" id="ARBA00010488"/>
    </source>
</evidence>
<dbReference type="InterPro" id="IPR001173">
    <property type="entry name" value="Glyco_trans_2-like"/>
</dbReference>
<dbReference type="EMBL" id="CP020121">
    <property type="protein sequence ID" value="AQZ99416.1"/>
    <property type="molecule type" value="Genomic_DNA"/>
</dbReference>
<keyword evidence="6" id="KW-0472">Membrane</keyword>
<dbReference type="OrthoDB" id="9815923at2"/>
<dbReference type="Gene3D" id="3.40.50.11820">
    <property type="match status" value="1"/>
</dbReference>
<dbReference type="Gene3D" id="3.90.550.10">
    <property type="entry name" value="Spore Coat Polysaccharide Biosynthesis Protein SpsA, Chain A"/>
    <property type="match status" value="1"/>
</dbReference>
<comment type="similarity">
    <text evidence="2">Belongs to the CDP-glycerol glycerophosphotransferase family.</text>
</comment>
<dbReference type="InterPro" id="IPR051612">
    <property type="entry name" value="Teichoic_Acid_Biosynth"/>
</dbReference>
<dbReference type="GeneID" id="83040674"/>
<dbReference type="PANTHER" id="PTHR37316">
    <property type="entry name" value="TEICHOIC ACID GLYCEROL-PHOSPHATE PRIMASE"/>
    <property type="match status" value="1"/>
</dbReference>
<dbReference type="InterPro" id="IPR043148">
    <property type="entry name" value="TagF_C"/>
</dbReference>
<dbReference type="GO" id="GO:0019350">
    <property type="term" value="P:teichoic acid biosynthetic process"/>
    <property type="evidence" value="ECO:0007669"/>
    <property type="project" value="UniProtKB-KW"/>
</dbReference>
<reference evidence="8 9" key="1">
    <citation type="submission" date="2017-03" db="EMBL/GenBank/DDBJ databases">
        <title>Rapid Whole Genome Sequencing of Comamonas kerstersii Causing Continuous ambulatory Peritoneal Dialysis-Associated Peritonitis.</title>
        <authorList>
            <person name="Zheng B."/>
        </authorList>
    </citation>
    <scope>NUCLEOTIDE SEQUENCE [LARGE SCALE GENOMIC DNA]</scope>
    <source>
        <strain evidence="8 9">8943</strain>
    </source>
</reference>
<dbReference type="CDD" id="cd00761">
    <property type="entry name" value="Glyco_tranf_GTA_type"/>
    <property type="match status" value="1"/>
</dbReference>
<gene>
    <name evidence="8" type="ORF">B5M06_15315</name>
</gene>
<dbReference type="KEGG" id="cke:B5M06_15315"/>
<sequence>MNVNSDNEKVGISVIVPMYNVVGLIEETIENLKTNKVDCEFILVNDGSTDETYNVVSACIKNDKRFVIVNKPNGGVSSARNLGIEVSRGEYICFLDADDLLSTAALDKLHQIAVDKKADFLNFQIKRFDGEKVWTNESYVKNNVFLEGYKDIVRNKELFLALGVSGKIISRSLINGLRFPLGIKFSEDSAFMVQALIRAKNIFTTNQCTYYYRVRDLRMHEASATQKQVSEAYFYLQNLIHTMKICKEAILLQSVSDSDKRIIIKSYYDRMFTYEFKSLFLKAINAKNSDSGMAWRAAYVFLYSHSKKEINEIPAIRYFFIRVIIDHVNKIRLIDFKKYRKILILILNSLDEMFYKKYDNPDFYDGRWMQAKNIAGNNFFLGFFSFYKSYAKKNINVFLNKKQYKINKLVFEVSKILLPLNEKKMVFAKSKNSPLSENMALILDAVKSKGEVLKFLGKHKSFAVNMLRAYHYATAKYIFLEDYHNPIYGYNFKKETKVVQLWHAAGAFKRFGYSAIGLKDSNAVEFEKRAHSAYTNVYVSSPALRGIYAEAFGVDLSKVKALGVPRTDLFFNEKKKNKILEKVNLILPKDKKNILYAPTFRGSPAERINFHLKIDWKMFDDEFFRGNRFVIKLHPVVKHVFNRPPESIKDHVIFIYDELTANELMLHCDLLITDYSSLIFEYALLDKPIIHYVYDLDDYYDERGFFFDWSSYVYGEIVKNEGDLIKSIKDVSYDVDFFKVERNKFKDKFMKSCDGKATKRIVEDLF</sequence>
<feature type="domain" description="Glycosyltransferase 2-like" evidence="7">
    <location>
        <begin position="13"/>
        <end position="140"/>
    </location>
</feature>
<dbReference type="RefSeq" id="WP_080025305.1">
    <property type="nucleotide sequence ID" value="NZ_CP020121.1"/>
</dbReference>
<evidence type="ECO:0000256" key="4">
    <source>
        <dbReference type="ARBA" id="ARBA00022679"/>
    </source>
</evidence>
<dbReference type="SUPFAM" id="SSF53448">
    <property type="entry name" value="Nucleotide-diphospho-sugar transferases"/>
    <property type="match status" value="1"/>
</dbReference>
<protein>
    <recommendedName>
        <fullName evidence="7">Glycosyltransferase 2-like domain-containing protein</fullName>
    </recommendedName>
</protein>
<dbReference type="Proteomes" id="UP000242792">
    <property type="component" value="Chromosome"/>
</dbReference>
<dbReference type="AlphaFoldDB" id="A0A1V0BHL9"/>
<comment type="subcellular location">
    <subcellularLocation>
        <location evidence="1">Cell membrane</location>
        <topology evidence="1">Peripheral membrane protein</topology>
    </subcellularLocation>
</comment>
<evidence type="ECO:0000256" key="3">
    <source>
        <dbReference type="ARBA" id="ARBA00022475"/>
    </source>
</evidence>
<keyword evidence="5" id="KW-0777">Teichoic acid biosynthesis</keyword>
<dbReference type="Pfam" id="PF00535">
    <property type="entry name" value="Glycos_transf_2"/>
    <property type="match status" value="1"/>
</dbReference>
<dbReference type="SUPFAM" id="SSF53756">
    <property type="entry name" value="UDP-Glycosyltransferase/glycogen phosphorylase"/>
    <property type="match status" value="1"/>
</dbReference>
<dbReference type="InterPro" id="IPR007554">
    <property type="entry name" value="Glycerophosphate_synth"/>
</dbReference>
<accession>A0A1V0BHL9</accession>
<evidence type="ECO:0000256" key="6">
    <source>
        <dbReference type="ARBA" id="ARBA00023136"/>
    </source>
</evidence>
<evidence type="ECO:0000313" key="9">
    <source>
        <dbReference type="Proteomes" id="UP000242792"/>
    </source>
</evidence>
<evidence type="ECO:0000259" key="7">
    <source>
        <dbReference type="Pfam" id="PF00535"/>
    </source>
</evidence>
<evidence type="ECO:0000256" key="5">
    <source>
        <dbReference type="ARBA" id="ARBA00022944"/>
    </source>
</evidence>
<keyword evidence="3" id="KW-1003">Cell membrane</keyword>
<evidence type="ECO:0000313" key="8">
    <source>
        <dbReference type="EMBL" id="AQZ99416.1"/>
    </source>
</evidence>
<dbReference type="InterPro" id="IPR043149">
    <property type="entry name" value="TagF_N"/>
</dbReference>
<proteinExistence type="inferred from homology"/>
<name>A0A1V0BHL9_9BURK</name>
<dbReference type="Pfam" id="PF04464">
    <property type="entry name" value="Glyphos_transf"/>
    <property type="match status" value="1"/>
</dbReference>